<dbReference type="AlphaFoldDB" id="X0WIG2"/>
<protein>
    <submittedName>
        <fullName evidence="1">Uncharacterized protein</fullName>
    </submittedName>
</protein>
<proteinExistence type="predicted"/>
<organism evidence="1">
    <name type="scientific">marine sediment metagenome</name>
    <dbReference type="NCBI Taxonomy" id="412755"/>
    <lineage>
        <taxon>unclassified sequences</taxon>
        <taxon>metagenomes</taxon>
        <taxon>ecological metagenomes</taxon>
    </lineage>
</organism>
<dbReference type="EMBL" id="BARS01034618">
    <property type="protein sequence ID" value="GAG24308.1"/>
    <property type="molecule type" value="Genomic_DNA"/>
</dbReference>
<name>X0WIG2_9ZZZZ</name>
<sequence length="256" mass="27641">FIDIYVNDIAEVKIGNNLTWFAENISVAGIMTRTRAWNNDTDGVALDFIRNDYIEDSGEINHSKYSPIELGNMNVTNKTGETPELIVPPTCASLTPGSAPYNDTGCDLSVNQTVNVYDDNVFDGIFIDGAIAKHEQAIYELYQIVLGQDYTNGGTMFGNLVIANETDPSVSTTDTTNSVTTALQSVDTFGIVGTLTEHVFSIISNGTVALTFDTSQNVDFVGNVNIEGTNLTFKNNSHGIWSNSTDTVIGNILGLT</sequence>
<reference evidence="1" key="1">
    <citation type="journal article" date="2014" name="Front. Microbiol.">
        <title>High frequency of phylogenetically diverse reductive dehalogenase-homologous genes in deep subseafloor sedimentary metagenomes.</title>
        <authorList>
            <person name="Kawai M."/>
            <person name="Futagami T."/>
            <person name="Toyoda A."/>
            <person name="Takaki Y."/>
            <person name="Nishi S."/>
            <person name="Hori S."/>
            <person name="Arai W."/>
            <person name="Tsubouchi T."/>
            <person name="Morono Y."/>
            <person name="Uchiyama I."/>
            <person name="Ito T."/>
            <person name="Fujiyama A."/>
            <person name="Inagaki F."/>
            <person name="Takami H."/>
        </authorList>
    </citation>
    <scope>NUCLEOTIDE SEQUENCE</scope>
    <source>
        <strain evidence="1">Expedition CK06-06</strain>
    </source>
</reference>
<evidence type="ECO:0000313" key="1">
    <source>
        <dbReference type="EMBL" id="GAG24308.1"/>
    </source>
</evidence>
<accession>X0WIG2</accession>
<feature type="non-terminal residue" evidence="1">
    <location>
        <position position="1"/>
    </location>
</feature>
<comment type="caution">
    <text evidence="1">The sequence shown here is derived from an EMBL/GenBank/DDBJ whole genome shotgun (WGS) entry which is preliminary data.</text>
</comment>
<gene>
    <name evidence="1" type="ORF">S01H1_53456</name>
</gene>